<dbReference type="PANTHER" id="PTHR22926:SF3">
    <property type="entry name" value="UNDECAPRENYL-PHOSPHATE ALPHA-N-ACETYLGLUCOSAMINYL 1-PHOSPHATE TRANSFERASE"/>
    <property type="match status" value="1"/>
</dbReference>
<keyword evidence="9" id="KW-1185">Reference proteome</keyword>
<feature type="transmembrane region" description="Helical" evidence="7">
    <location>
        <begin position="103"/>
        <end position="121"/>
    </location>
</feature>
<feature type="transmembrane region" description="Helical" evidence="7">
    <location>
        <begin position="251"/>
        <end position="267"/>
    </location>
</feature>
<evidence type="ECO:0000256" key="5">
    <source>
        <dbReference type="ARBA" id="ARBA00022989"/>
    </source>
</evidence>
<dbReference type="Proteomes" id="UP001379945">
    <property type="component" value="Unassembled WGS sequence"/>
</dbReference>
<organism evidence="8 9">
    <name type="scientific">Ideonella margarita</name>
    <dbReference type="NCBI Taxonomy" id="2984191"/>
    <lineage>
        <taxon>Bacteria</taxon>
        <taxon>Pseudomonadati</taxon>
        <taxon>Pseudomonadota</taxon>
        <taxon>Betaproteobacteria</taxon>
        <taxon>Burkholderiales</taxon>
        <taxon>Sphaerotilaceae</taxon>
        <taxon>Ideonella</taxon>
    </lineage>
</organism>
<dbReference type="CDD" id="cd06912">
    <property type="entry name" value="GT_MraY_like"/>
    <property type="match status" value="1"/>
</dbReference>
<evidence type="ECO:0000256" key="1">
    <source>
        <dbReference type="ARBA" id="ARBA00004651"/>
    </source>
</evidence>
<dbReference type="EMBL" id="JBBUTI010000001">
    <property type="protein sequence ID" value="MEK8045015.1"/>
    <property type="molecule type" value="Genomic_DNA"/>
</dbReference>
<feature type="transmembrane region" description="Helical" evidence="7">
    <location>
        <begin position="273"/>
        <end position="292"/>
    </location>
</feature>
<evidence type="ECO:0000313" key="8">
    <source>
        <dbReference type="EMBL" id="MEK8045015.1"/>
    </source>
</evidence>
<keyword evidence="6 7" id="KW-0472">Membrane</keyword>
<keyword evidence="2" id="KW-1003">Cell membrane</keyword>
<feature type="transmembrane region" description="Helical" evidence="7">
    <location>
        <begin position="73"/>
        <end position="96"/>
    </location>
</feature>
<evidence type="ECO:0000313" key="9">
    <source>
        <dbReference type="Proteomes" id="UP001379945"/>
    </source>
</evidence>
<evidence type="ECO:0000256" key="7">
    <source>
        <dbReference type="SAM" id="Phobius"/>
    </source>
</evidence>
<evidence type="ECO:0000256" key="6">
    <source>
        <dbReference type="ARBA" id="ARBA00023136"/>
    </source>
</evidence>
<dbReference type="PANTHER" id="PTHR22926">
    <property type="entry name" value="PHOSPHO-N-ACETYLMURAMOYL-PENTAPEPTIDE-TRANSFERASE"/>
    <property type="match status" value="1"/>
</dbReference>
<evidence type="ECO:0000256" key="4">
    <source>
        <dbReference type="ARBA" id="ARBA00022692"/>
    </source>
</evidence>
<feature type="transmembrane region" description="Helical" evidence="7">
    <location>
        <begin position="127"/>
        <end position="146"/>
    </location>
</feature>
<evidence type="ECO:0000256" key="2">
    <source>
        <dbReference type="ARBA" id="ARBA00022475"/>
    </source>
</evidence>
<reference evidence="8 9" key="1">
    <citation type="submission" date="2024-04" db="EMBL/GenBank/DDBJ databases">
        <title>Novel species of the genus Ideonella isolated from streams.</title>
        <authorList>
            <person name="Lu H."/>
        </authorList>
    </citation>
    <scope>NUCLEOTIDE SEQUENCE [LARGE SCALE GENOMIC DNA]</scope>
    <source>
        <strain evidence="8 9">LYT19W</strain>
    </source>
</reference>
<dbReference type="Pfam" id="PF00953">
    <property type="entry name" value="Glycos_transf_4"/>
    <property type="match status" value="1"/>
</dbReference>
<sequence length="303" mass="33297">MVLAKISPDTALQCIQIALCATPAFASGIVEDITKNVSPRRRLFAALISGLMAYFILNIHIPSPEIEFLKGDLASIQTIAIVFITIFFVSGVVHAVNIIDGMNGLASMSVIAASTGIFIIAKVNGDVLVAGLALACSGAVLGFFVWNYPRGIIFLGDGGAYLLGFWVASLGLLLINRNQSVSVVSPMLLMAYPLFETLFTMYRRHFLQGRSISRPDGMHLHTLIYRRKMRWSSKNVGNLETNTGNARTSPPLWLINMIAVVPAIVWWDNTAALLIASAAFAAAYLLLYWRIVSFKTPYWLRHF</sequence>
<comment type="caution">
    <text evidence="8">The sequence shown here is derived from an EMBL/GenBank/DDBJ whole genome shotgun (WGS) entry which is preliminary data.</text>
</comment>
<evidence type="ECO:0000256" key="3">
    <source>
        <dbReference type="ARBA" id="ARBA00022679"/>
    </source>
</evidence>
<comment type="subcellular location">
    <subcellularLocation>
        <location evidence="1">Cell membrane</location>
        <topology evidence="1">Multi-pass membrane protein</topology>
    </subcellularLocation>
</comment>
<dbReference type="RefSeq" id="WP_341397167.1">
    <property type="nucleotide sequence ID" value="NZ_JBBUTI010000001.1"/>
</dbReference>
<keyword evidence="4 7" id="KW-0812">Transmembrane</keyword>
<gene>
    <name evidence="8" type="ORF">AACH00_01495</name>
</gene>
<feature type="transmembrane region" description="Helical" evidence="7">
    <location>
        <begin position="181"/>
        <end position="202"/>
    </location>
</feature>
<feature type="transmembrane region" description="Helical" evidence="7">
    <location>
        <begin position="158"/>
        <end position="175"/>
    </location>
</feature>
<keyword evidence="3" id="KW-0808">Transferase</keyword>
<dbReference type="InterPro" id="IPR000715">
    <property type="entry name" value="Glycosyl_transferase_4"/>
</dbReference>
<proteinExistence type="predicted"/>
<keyword evidence="5 7" id="KW-1133">Transmembrane helix</keyword>
<accession>A0ABU9C411</accession>
<protein>
    <submittedName>
        <fullName evidence="8">Glycosyltransferase</fullName>
    </submittedName>
</protein>
<name>A0ABU9C411_9BURK</name>
<feature type="transmembrane region" description="Helical" evidence="7">
    <location>
        <begin position="43"/>
        <end position="61"/>
    </location>
</feature>